<accession>A0ABR7B1S1</accession>
<keyword evidence="7" id="KW-0969">Cilium</keyword>
<feature type="domain" description="Flagellin N-terminal" evidence="6">
    <location>
        <begin position="3"/>
        <end position="141"/>
    </location>
</feature>
<dbReference type="EMBL" id="JACONW010000070">
    <property type="protein sequence ID" value="MBC3951148.1"/>
    <property type="molecule type" value="Genomic_DNA"/>
</dbReference>
<name>A0ABR7B1S1_9PSED</name>
<dbReference type="InterPro" id="IPR001492">
    <property type="entry name" value="Flagellin"/>
</dbReference>
<dbReference type="InterPro" id="IPR013384">
    <property type="entry name" value="Flagell_FlgL"/>
</dbReference>
<dbReference type="RefSeq" id="WP_187521971.1">
    <property type="nucleotide sequence ID" value="NZ_JACONW010000070.1"/>
</dbReference>
<proteinExistence type="inferred from homology"/>
<protein>
    <submittedName>
        <fullName evidence="7">Flagellar hook-associated protein 3</fullName>
    </submittedName>
</protein>
<dbReference type="PANTHER" id="PTHR42792">
    <property type="entry name" value="FLAGELLIN"/>
    <property type="match status" value="1"/>
</dbReference>
<keyword evidence="8" id="KW-1185">Reference proteome</keyword>
<comment type="subcellular location">
    <subcellularLocation>
        <location evidence="1">Bacterial flagellum</location>
    </subcellularLocation>
    <subcellularLocation>
        <location evidence="2">Secreted</location>
    </subcellularLocation>
</comment>
<sequence>MRISTAQFYETSTANYQRTYAKVNQTGEEVASGIKLNTAADDPVGAARVLELSQQNSMLTQYGANISTIGTNVTKSETALKSIQNSLQRASELIIAAGNGTYTDNDRKSAADELKAVQTQILGLMNSQDANGEYLFSGSKTSTAPYSLNSDGTYSYNGDQTSINLAIGDGLSVASNTTGWDAFETAVNSTRTSSTLTSPATNDGKISLSGGSVASSATYSAEYLAGQPYELTFLSSTQYKITSLATNTDVTIDASSGGNFSSANAASQTINFRGVQLSLNVNLTDAERADPALADAAIAGPPERTFTLAATTDKISTTRSNGNTSGAVITGAAVGSSAAEMAAYNNTFPAGGAVLKFTSATDYALYASPITSSSTPVSSGTMTLTPPNTTISASGINFTINGTPDINDQFVVKGGTQKTQNVLNTLSSVITALSTPADGNPVAGQKLQAALDSALGNIASGTERVSTAISAGGARQASADDQGVTNDLLKGNNKLEQGKITDSDPVDAIGRLTMQQTMLTASQLVFTKLAQLNLFSQL</sequence>
<dbReference type="NCBIfam" id="NF009361">
    <property type="entry name" value="PRK12717.1"/>
    <property type="match status" value="1"/>
</dbReference>
<dbReference type="PANTHER" id="PTHR42792:SF1">
    <property type="entry name" value="FLAGELLAR HOOK-ASSOCIATED PROTEIN 3"/>
    <property type="match status" value="1"/>
</dbReference>
<keyword evidence="5" id="KW-0975">Bacterial flagellum</keyword>
<evidence type="ECO:0000256" key="5">
    <source>
        <dbReference type="ARBA" id="ARBA00023143"/>
    </source>
</evidence>
<evidence type="ECO:0000256" key="3">
    <source>
        <dbReference type="ARBA" id="ARBA00005709"/>
    </source>
</evidence>
<dbReference type="SUPFAM" id="SSF64518">
    <property type="entry name" value="Phase 1 flagellin"/>
    <property type="match status" value="1"/>
</dbReference>
<organism evidence="7 8">
    <name type="scientific">Pseudomonas folii</name>
    <dbReference type="NCBI Taxonomy" id="2762593"/>
    <lineage>
        <taxon>Bacteria</taxon>
        <taxon>Pseudomonadati</taxon>
        <taxon>Pseudomonadota</taxon>
        <taxon>Gammaproteobacteria</taxon>
        <taxon>Pseudomonadales</taxon>
        <taxon>Pseudomonadaceae</taxon>
        <taxon>Pseudomonas</taxon>
    </lineage>
</organism>
<evidence type="ECO:0000256" key="2">
    <source>
        <dbReference type="ARBA" id="ARBA00004613"/>
    </source>
</evidence>
<dbReference type="Pfam" id="PF00669">
    <property type="entry name" value="Flagellin_N"/>
    <property type="match status" value="1"/>
</dbReference>
<evidence type="ECO:0000259" key="6">
    <source>
        <dbReference type="Pfam" id="PF00669"/>
    </source>
</evidence>
<evidence type="ECO:0000256" key="4">
    <source>
        <dbReference type="ARBA" id="ARBA00022525"/>
    </source>
</evidence>
<evidence type="ECO:0000313" key="8">
    <source>
        <dbReference type="Proteomes" id="UP000651852"/>
    </source>
</evidence>
<comment type="caution">
    <text evidence="7">The sequence shown here is derived from an EMBL/GenBank/DDBJ whole genome shotgun (WGS) entry which is preliminary data.</text>
</comment>
<dbReference type="NCBIfam" id="TIGR02550">
    <property type="entry name" value="flagell_flgL"/>
    <property type="match status" value="1"/>
</dbReference>
<reference evidence="7 8" key="1">
    <citation type="submission" date="2020-08" db="EMBL/GenBank/DDBJ databases">
        <title>Putative novel bacterial strains isolated from necrotic wheat leaf tissues caused by Xanthomonas translucens.</title>
        <authorList>
            <person name="Tambong J.T."/>
        </authorList>
    </citation>
    <scope>NUCLEOTIDE SEQUENCE [LARGE SCALE GENOMIC DNA]</scope>
    <source>
        <strain evidence="7 8">DOAB 1069</strain>
    </source>
</reference>
<dbReference type="Proteomes" id="UP000651852">
    <property type="component" value="Unassembled WGS sequence"/>
</dbReference>
<dbReference type="Gene3D" id="1.20.1330.10">
    <property type="entry name" value="f41 fragment of flagellin, N-terminal domain"/>
    <property type="match status" value="2"/>
</dbReference>
<gene>
    <name evidence="7" type="ORF">H8S59_15390</name>
</gene>
<evidence type="ECO:0000256" key="1">
    <source>
        <dbReference type="ARBA" id="ARBA00004365"/>
    </source>
</evidence>
<evidence type="ECO:0000313" key="7">
    <source>
        <dbReference type="EMBL" id="MBC3951148.1"/>
    </source>
</evidence>
<dbReference type="InterPro" id="IPR001029">
    <property type="entry name" value="Flagellin_N"/>
</dbReference>
<keyword evidence="4" id="KW-0964">Secreted</keyword>
<keyword evidence="7" id="KW-0282">Flagellum</keyword>
<comment type="similarity">
    <text evidence="3">Belongs to the bacterial flagellin family.</text>
</comment>
<keyword evidence="7" id="KW-0966">Cell projection</keyword>